<feature type="compositionally biased region" description="Basic and acidic residues" evidence="7">
    <location>
        <begin position="12"/>
        <end position="25"/>
    </location>
</feature>
<feature type="compositionally biased region" description="Polar residues" evidence="7">
    <location>
        <begin position="88"/>
        <end position="99"/>
    </location>
</feature>
<dbReference type="GO" id="GO:0005524">
    <property type="term" value="F:ATP binding"/>
    <property type="evidence" value="ECO:0007669"/>
    <property type="project" value="UniProtKB-KW"/>
</dbReference>
<keyword evidence="2 6" id="KW-0547">Nucleotide-binding</keyword>
<feature type="non-terminal residue" evidence="9">
    <location>
        <position position="1"/>
    </location>
</feature>
<dbReference type="GeneID" id="7451649"/>
<keyword evidence="3 6" id="KW-0227">DNA damage</keyword>
<keyword evidence="5 6" id="KW-0238">DNA-binding</keyword>
<dbReference type="InterPro" id="IPR036678">
    <property type="entry name" value="MutS_con_dom_sf"/>
</dbReference>
<dbReference type="PIRSF" id="PIRSF037677">
    <property type="entry name" value="DNA_mis_repair_Msh6"/>
    <property type="match status" value="1"/>
</dbReference>
<dbReference type="InterPro" id="IPR007695">
    <property type="entry name" value="DNA_mismatch_repair_MutS-lik_N"/>
</dbReference>
<dbReference type="InterPro" id="IPR027417">
    <property type="entry name" value="P-loop_NTPase"/>
</dbReference>
<comment type="similarity">
    <text evidence="1 6">Belongs to the DNA mismatch repair MutS family.</text>
</comment>
<dbReference type="FunCoup" id="B8BXS4">
    <property type="interactions" value="359"/>
</dbReference>
<reference evidence="9 10" key="1">
    <citation type="journal article" date="2004" name="Science">
        <title>The genome of the diatom Thalassiosira pseudonana: ecology, evolution, and metabolism.</title>
        <authorList>
            <person name="Armbrust E.V."/>
            <person name="Berges J.A."/>
            <person name="Bowler C."/>
            <person name="Green B.R."/>
            <person name="Martinez D."/>
            <person name="Putnam N.H."/>
            <person name="Zhou S."/>
            <person name="Allen A.E."/>
            <person name="Apt K.E."/>
            <person name="Bechner M."/>
            <person name="Brzezinski M.A."/>
            <person name="Chaal B.K."/>
            <person name="Chiovitti A."/>
            <person name="Davis A.K."/>
            <person name="Demarest M.S."/>
            <person name="Detter J.C."/>
            <person name="Glavina T."/>
            <person name="Goodstein D."/>
            <person name="Hadi M.Z."/>
            <person name="Hellsten U."/>
            <person name="Hildebrand M."/>
            <person name="Jenkins B.D."/>
            <person name="Jurka J."/>
            <person name="Kapitonov V.V."/>
            <person name="Kroger N."/>
            <person name="Lau W.W."/>
            <person name="Lane T.W."/>
            <person name="Larimer F.W."/>
            <person name="Lippmeier J.C."/>
            <person name="Lucas S."/>
            <person name="Medina M."/>
            <person name="Montsant A."/>
            <person name="Obornik M."/>
            <person name="Parker M.S."/>
            <person name="Palenik B."/>
            <person name="Pazour G.J."/>
            <person name="Richardson P.M."/>
            <person name="Rynearson T.A."/>
            <person name="Saito M.A."/>
            <person name="Schwartz D.C."/>
            <person name="Thamatrakoln K."/>
            <person name="Valentin K."/>
            <person name="Vardi A."/>
            <person name="Wilkerson F.P."/>
            <person name="Rokhsar D.S."/>
        </authorList>
    </citation>
    <scope>NUCLEOTIDE SEQUENCE [LARGE SCALE GENOMIC DNA]</scope>
    <source>
        <strain evidence="9 10">CCMP1335</strain>
    </source>
</reference>
<sequence>AEEGDDSGSEFKAGDIDSHDESLDHIDEDSEEEFSEEEEFDDVDPKKKPKKKSKVTIRGSSAPKSAAVASSFASSSAGTTASKHSPMAVSQTQQEQSTAPPKPIAKTVNQAGSHFHNHLTFFTSGRRDMNKHAPNHPDYSPRTLLVDYNELERKHKEIGGTLSPAQRQWWDIKCHYADTVLLFKTGKFYEMFHDDADVGVAHLDFNYMSGTAAHAGFPEAAYDKFVGILVEKGYKVARVEQTETPDMLNERKKRTSGKKPSVVNREVCCVVSKGTRTFCYLEDTSCFEEGSEKKVTTGPLVVIKEVEEEDVAGTKAVCEYGVTVVDAITGVVTLGQFADDILRSRMQTLLASYSPSEVLIEGGAKNFPKSNALDSEARKVLNRTQQNISPWDAEDGVKELHRRAYYPRSSRKNDPSAGGVGGGIGRWPEVLRACVDGGASLALSSFGAALFYLQRSLVDAEILSMGIVKAYIPPNNGLSPTESEALCDHMALDGTTLSNLEILNNLASGSYQGSLLSKIDVTQSPHGSRLLRAWLLRPLFRKVDIDRRADVVEELSGGSAAVSMSEARPLLKKTGDIERLLSRVHSMGQGGGARADGEGPPTGYHPDERAILYENEKHTKRKVGDFSKLLTGLRNAAEIPELFDNAEIQSPMLAKIVRTTDNGGCFPADMKEKLDWFFDNFDLKKASKGEFEPTRGMSEDYDEACDTIVNIKRELEAYKDEMCSSVIRNGKSHWKYINIKEDSKDKYLIELPATVSVPADFELKAKRGKGNNQVNKYRTPEVAGLVKELERAIDVKAAGKASGMKLVFAKFDSMRNVWMAATHATAMLDALGALAEVAVMPGFSRPQIVDCLPNTKPGIKVVQGRHPCVGITHSGDDFIPNDLTLGGKMGLDENDSNDESSVLLLSGPNMGGKSTLLRQTCLITILAQIGSFVPAEQCALTPVDRIFTRLGASDRILCGQSTFFVELAETAAAVRGATRRSLVIMDELGRGTSTFDGTAIASATVKHLVERSQCVTLFATHYHSLLEDWKNEPSIRLGHMECIVEDDSEDDAEKRSNITFLYTLGEGPCPKSFGVNVARLAGLPDDVLQKAKLVSAAFE</sequence>
<dbReference type="FunFam" id="3.40.1170.10:FF:000002">
    <property type="entry name" value="DNA mismatch repair protein"/>
    <property type="match status" value="1"/>
</dbReference>
<proteinExistence type="inferred from homology"/>
<dbReference type="InterPro" id="IPR036187">
    <property type="entry name" value="DNA_mismatch_repair_MutS_sf"/>
</dbReference>
<protein>
    <submittedName>
        <fullName evidence="9">MutS family</fullName>
    </submittedName>
</protein>
<evidence type="ECO:0000256" key="3">
    <source>
        <dbReference type="ARBA" id="ARBA00022763"/>
    </source>
</evidence>
<dbReference type="SUPFAM" id="SSF48334">
    <property type="entry name" value="DNA repair protein MutS, domain III"/>
    <property type="match status" value="1"/>
</dbReference>
<dbReference type="STRING" id="35128.B8BXS4"/>
<dbReference type="EMBL" id="CM000640">
    <property type="protein sequence ID" value="EED94258.1"/>
    <property type="molecule type" value="Genomic_DNA"/>
</dbReference>
<dbReference type="RefSeq" id="XP_002288822.1">
    <property type="nucleotide sequence ID" value="XM_002288786.1"/>
</dbReference>
<evidence type="ECO:0000256" key="6">
    <source>
        <dbReference type="RuleBase" id="RU003756"/>
    </source>
</evidence>
<dbReference type="Pfam" id="PF05188">
    <property type="entry name" value="MutS_II"/>
    <property type="match status" value="1"/>
</dbReference>
<dbReference type="Pfam" id="PF01624">
    <property type="entry name" value="MutS_I"/>
    <property type="match status" value="1"/>
</dbReference>
<dbReference type="Pfam" id="PF05190">
    <property type="entry name" value="MutS_IV"/>
    <property type="match status" value="1"/>
</dbReference>
<dbReference type="SUPFAM" id="SSF55271">
    <property type="entry name" value="DNA repair protein MutS, domain I"/>
    <property type="match status" value="1"/>
</dbReference>
<dbReference type="InterPro" id="IPR045076">
    <property type="entry name" value="MutS"/>
</dbReference>
<dbReference type="InterPro" id="IPR000432">
    <property type="entry name" value="DNA_mismatch_repair_MutS_C"/>
</dbReference>
<reference evidence="9 10" key="2">
    <citation type="journal article" date="2008" name="Nature">
        <title>The Phaeodactylum genome reveals the evolutionary history of diatom genomes.</title>
        <authorList>
            <person name="Bowler C."/>
            <person name="Allen A.E."/>
            <person name="Badger J.H."/>
            <person name="Grimwood J."/>
            <person name="Jabbari K."/>
            <person name="Kuo A."/>
            <person name="Maheswari U."/>
            <person name="Martens C."/>
            <person name="Maumus F."/>
            <person name="Otillar R.P."/>
            <person name="Rayko E."/>
            <person name="Salamov A."/>
            <person name="Vandepoele K."/>
            <person name="Beszteri B."/>
            <person name="Gruber A."/>
            <person name="Heijde M."/>
            <person name="Katinka M."/>
            <person name="Mock T."/>
            <person name="Valentin K."/>
            <person name="Verret F."/>
            <person name="Berges J.A."/>
            <person name="Brownlee C."/>
            <person name="Cadoret J.P."/>
            <person name="Chiovitti A."/>
            <person name="Choi C.J."/>
            <person name="Coesel S."/>
            <person name="De Martino A."/>
            <person name="Detter J.C."/>
            <person name="Durkin C."/>
            <person name="Falciatore A."/>
            <person name="Fournet J."/>
            <person name="Haruta M."/>
            <person name="Huysman M.J."/>
            <person name="Jenkins B.D."/>
            <person name="Jiroutova K."/>
            <person name="Jorgensen R.E."/>
            <person name="Joubert Y."/>
            <person name="Kaplan A."/>
            <person name="Kroger N."/>
            <person name="Kroth P.G."/>
            <person name="La Roche J."/>
            <person name="Lindquist E."/>
            <person name="Lommer M."/>
            <person name="Martin-Jezequel V."/>
            <person name="Lopez P.J."/>
            <person name="Lucas S."/>
            <person name="Mangogna M."/>
            <person name="McGinnis K."/>
            <person name="Medlin L.K."/>
            <person name="Montsant A."/>
            <person name="Oudot-Le Secq M.P."/>
            <person name="Napoli C."/>
            <person name="Obornik M."/>
            <person name="Parker M.S."/>
            <person name="Petit J.L."/>
            <person name="Porcel B.M."/>
            <person name="Poulsen N."/>
            <person name="Robison M."/>
            <person name="Rychlewski L."/>
            <person name="Rynearson T.A."/>
            <person name="Schmutz J."/>
            <person name="Shapiro H."/>
            <person name="Siaut M."/>
            <person name="Stanley M."/>
            <person name="Sussman M.R."/>
            <person name="Taylor A.R."/>
            <person name="Vardi A."/>
            <person name="von Dassow P."/>
            <person name="Vyverman W."/>
            <person name="Willis A."/>
            <person name="Wyrwicz L.S."/>
            <person name="Rokhsar D.S."/>
            <person name="Weissenbach J."/>
            <person name="Armbrust E.V."/>
            <person name="Green B.R."/>
            <person name="Van de Peer Y."/>
            <person name="Grigoriev I.V."/>
        </authorList>
    </citation>
    <scope>NUCLEOTIDE SEQUENCE [LARGE SCALE GENOMIC DNA]</scope>
    <source>
        <strain evidence="9 10">CCMP1335</strain>
    </source>
</reference>
<evidence type="ECO:0000256" key="2">
    <source>
        <dbReference type="ARBA" id="ARBA00022741"/>
    </source>
</evidence>
<keyword evidence="10" id="KW-1185">Reference proteome</keyword>
<dbReference type="SMART" id="SM00533">
    <property type="entry name" value="MUTSd"/>
    <property type="match status" value="1"/>
</dbReference>
<dbReference type="OMA" id="TPMMAQY"/>
<dbReference type="PANTHER" id="PTHR11361:SF148">
    <property type="entry name" value="DNA MISMATCH REPAIR PROTEIN MSH6"/>
    <property type="match status" value="1"/>
</dbReference>
<dbReference type="GO" id="GO:0005634">
    <property type="term" value="C:nucleus"/>
    <property type="evidence" value="ECO:0000318"/>
    <property type="project" value="GO_Central"/>
</dbReference>
<dbReference type="GO" id="GO:0032301">
    <property type="term" value="C:MutSalpha complex"/>
    <property type="evidence" value="ECO:0000318"/>
    <property type="project" value="GO_Central"/>
</dbReference>
<dbReference type="InterPro" id="IPR017261">
    <property type="entry name" value="DNA_mismatch_repair_MutS/MSH"/>
</dbReference>
<dbReference type="SMART" id="SM00534">
    <property type="entry name" value="MUTSac"/>
    <property type="match status" value="1"/>
</dbReference>
<dbReference type="HOGENOM" id="CLU_002472_1_3_1"/>
<comment type="function">
    <text evidence="6">Component of the post-replicative DNA mismatch repair system (MMR).</text>
</comment>
<dbReference type="eggNOG" id="KOG0217">
    <property type="taxonomic scope" value="Eukaryota"/>
</dbReference>
<dbReference type="InterPro" id="IPR007696">
    <property type="entry name" value="DNA_mismatch_repair_MutS_core"/>
</dbReference>
<feature type="compositionally biased region" description="Low complexity" evidence="7">
    <location>
        <begin position="60"/>
        <end position="85"/>
    </location>
</feature>
<dbReference type="InParanoid" id="B8BXS4"/>
<dbReference type="Gene3D" id="3.40.50.300">
    <property type="entry name" value="P-loop containing nucleotide triphosphate hydrolases"/>
    <property type="match status" value="1"/>
</dbReference>
<dbReference type="KEGG" id="tps:THAPSDRAFT_261781"/>
<evidence type="ECO:0000256" key="5">
    <source>
        <dbReference type="ARBA" id="ARBA00023125"/>
    </source>
</evidence>
<evidence type="ECO:0000256" key="7">
    <source>
        <dbReference type="SAM" id="MobiDB-lite"/>
    </source>
</evidence>
<gene>
    <name evidence="9" type="primary">MutS</name>
    <name evidence="9" type="ORF">THAPSDRAFT_261781</name>
</gene>
<accession>B8BXS4</accession>
<dbReference type="Pfam" id="PF05192">
    <property type="entry name" value="MutS_III"/>
    <property type="match status" value="1"/>
</dbReference>
<evidence type="ECO:0000313" key="10">
    <source>
        <dbReference type="Proteomes" id="UP000001449"/>
    </source>
</evidence>
<keyword evidence="4" id="KW-0067">ATP-binding</keyword>
<dbReference type="PROSITE" id="PS00486">
    <property type="entry name" value="DNA_MISMATCH_REPAIR_2"/>
    <property type="match status" value="1"/>
</dbReference>
<feature type="region of interest" description="Disordered" evidence="7">
    <location>
        <begin position="1"/>
        <end position="107"/>
    </location>
</feature>
<dbReference type="InterPro" id="IPR016151">
    <property type="entry name" value="DNA_mismatch_repair_MutS_N"/>
</dbReference>
<dbReference type="GO" id="GO:0140664">
    <property type="term" value="F:ATP-dependent DNA damage sensor activity"/>
    <property type="evidence" value="ECO:0007669"/>
    <property type="project" value="InterPro"/>
</dbReference>
<dbReference type="PaxDb" id="35128-Thaps261781"/>
<evidence type="ECO:0000256" key="4">
    <source>
        <dbReference type="ARBA" id="ARBA00022840"/>
    </source>
</evidence>
<evidence type="ECO:0000313" key="9">
    <source>
        <dbReference type="EMBL" id="EED94258.1"/>
    </source>
</evidence>
<dbReference type="AlphaFoldDB" id="B8BXS4"/>
<dbReference type="Gene3D" id="3.30.420.110">
    <property type="entry name" value="MutS, connector domain"/>
    <property type="match status" value="1"/>
</dbReference>
<organism evidence="9 10">
    <name type="scientific">Thalassiosira pseudonana</name>
    <name type="common">Marine diatom</name>
    <name type="synonym">Cyclotella nana</name>
    <dbReference type="NCBI Taxonomy" id="35128"/>
    <lineage>
        <taxon>Eukaryota</taxon>
        <taxon>Sar</taxon>
        <taxon>Stramenopiles</taxon>
        <taxon>Ochrophyta</taxon>
        <taxon>Bacillariophyta</taxon>
        <taxon>Coscinodiscophyceae</taxon>
        <taxon>Thalassiosirophycidae</taxon>
        <taxon>Thalassiosirales</taxon>
        <taxon>Thalassiosiraceae</taxon>
        <taxon>Thalassiosira</taxon>
    </lineage>
</organism>
<evidence type="ECO:0000259" key="8">
    <source>
        <dbReference type="PROSITE" id="PS00486"/>
    </source>
</evidence>
<dbReference type="GO" id="GO:0030983">
    <property type="term" value="F:mismatched DNA binding"/>
    <property type="evidence" value="ECO:0000318"/>
    <property type="project" value="GO_Central"/>
</dbReference>
<dbReference type="FunFam" id="3.30.420.110:FF:000041">
    <property type="entry name" value="DNA mismatch repair protein"/>
    <property type="match status" value="1"/>
</dbReference>
<feature type="domain" description="DNA mismatch repair proteins mutS family" evidence="8">
    <location>
        <begin position="981"/>
        <end position="997"/>
    </location>
</feature>
<keyword evidence="6" id="KW-0234">DNA repair</keyword>
<evidence type="ECO:0000256" key="1">
    <source>
        <dbReference type="ARBA" id="ARBA00006271"/>
    </source>
</evidence>
<dbReference type="Pfam" id="PF00488">
    <property type="entry name" value="MutS_V"/>
    <property type="match status" value="1"/>
</dbReference>
<feature type="compositionally biased region" description="Acidic residues" evidence="7">
    <location>
        <begin position="26"/>
        <end position="42"/>
    </location>
</feature>
<dbReference type="GO" id="GO:0006298">
    <property type="term" value="P:mismatch repair"/>
    <property type="evidence" value="ECO:0000318"/>
    <property type="project" value="GO_Central"/>
</dbReference>
<dbReference type="Gene3D" id="1.10.1420.10">
    <property type="match status" value="2"/>
</dbReference>
<dbReference type="PANTHER" id="PTHR11361">
    <property type="entry name" value="DNA MISMATCH REPAIR PROTEIN MUTS FAMILY MEMBER"/>
    <property type="match status" value="1"/>
</dbReference>
<dbReference type="InterPro" id="IPR007861">
    <property type="entry name" value="DNA_mismatch_repair_MutS_clamp"/>
</dbReference>
<dbReference type="Proteomes" id="UP000001449">
    <property type="component" value="Chromosome 3"/>
</dbReference>
<dbReference type="Gene3D" id="3.40.1170.10">
    <property type="entry name" value="DNA repair protein MutS, domain I"/>
    <property type="match status" value="1"/>
</dbReference>
<name>B8BXS4_THAPS</name>
<dbReference type="SUPFAM" id="SSF52540">
    <property type="entry name" value="P-loop containing nucleoside triphosphate hydrolases"/>
    <property type="match status" value="1"/>
</dbReference>
<feature type="non-terminal residue" evidence="9">
    <location>
        <position position="1099"/>
    </location>
</feature>
<dbReference type="InterPro" id="IPR007860">
    <property type="entry name" value="DNA_mmatch_repair_MutS_con_dom"/>
</dbReference>